<dbReference type="Pfam" id="PF00550">
    <property type="entry name" value="PP-binding"/>
    <property type="match status" value="1"/>
</dbReference>
<organism evidence="2 3">
    <name type="scientific">Galbibacter pacificus</name>
    <dbReference type="NCBI Taxonomy" id="2996052"/>
    <lineage>
        <taxon>Bacteria</taxon>
        <taxon>Pseudomonadati</taxon>
        <taxon>Bacteroidota</taxon>
        <taxon>Flavobacteriia</taxon>
        <taxon>Flavobacteriales</taxon>
        <taxon>Flavobacteriaceae</taxon>
        <taxon>Galbibacter</taxon>
    </lineage>
</organism>
<dbReference type="PROSITE" id="PS50075">
    <property type="entry name" value="CARRIER"/>
    <property type="match status" value="1"/>
</dbReference>
<feature type="domain" description="Carrier" evidence="1">
    <location>
        <begin position="7"/>
        <end position="81"/>
    </location>
</feature>
<dbReference type="RefSeq" id="WP_277898519.1">
    <property type="nucleotide sequence ID" value="NZ_JAPMUA010000001.1"/>
</dbReference>
<proteinExistence type="predicted"/>
<comment type="caution">
    <text evidence="2">The sequence shown here is derived from an EMBL/GenBank/DDBJ whole genome shotgun (WGS) entry which is preliminary data.</text>
</comment>
<dbReference type="Proteomes" id="UP001153642">
    <property type="component" value="Unassembled WGS sequence"/>
</dbReference>
<dbReference type="InterPro" id="IPR036736">
    <property type="entry name" value="ACP-like_sf"/>
</dbReference>
<evidence type="ECO:0000259" key="1">
    <source>
        <dbReference type="PROSITE" id="PS50075"/>
    </source>
</evidence>
<reference evidence="2" key="1">
    <citation type="submission" date="2022-11" db="EMBL/GenBank/DDBJ databases">
        <title>High-quality draft genome sequence of Galbibacter sp. strain CMA-7.</title>
        <authorList>
            <person name="Wei L."/>
            <person name="Dong C."/>
            <person name="Shao Z."/>
        </authorList>
    </citation>
    <scope>NUCLEOTIDE SEQUENCE</scope>
    <source>
        <strain evidence="2">CMA-7</strain>
    </source>
</reference>
<gene>
    <name evidence="2" type="ORF">OSR52_02690</name>
</gene>
<dbReference type="Gene3D" id="1.10.1200.10">
    <property type="entry name" value="ACP-like"/>
    <property type="match status" value="1"/>
</dbReference>
<name>A0ABT6FNC1_9FLAO</name>
<dbReference type="SUPFAM" id="SSF47336">
    <property type="entry name" value="ACP-like"/>
    <property type="match status" value="1"/>
</dbReference>
<accession>A0ABT6FNC1</accession>
<dbReference type="EMBL" id="JAPMUA010000001">
    <property type="protein sequence ID" value="MDG3584761.1"/>
    <property type="molecule type" value="Genomic_DNA"/>
</dbReference>
<protein>
    <submittedName>
        <fullName evidence="2">Acyl carrier protein</fullName>
    </submittedName>
</protein>
<keyword evidence="3" id="KW-1185">Reference proteome</keyword>
<dbReference type="InterPro" id="IPR009081">
    <property type="entry name" value="PP-bd_ACP"/>
</dbReference>
<evidence type="ECO:0000313" key="2">
    <source>
        <dbReference type="EMBL" id="MDG3584761.1"/>
    </source>
</evidence>
<evidence type="ECO:0000313" key="3">
    <source>
        <dbReference type="Proteomes" id="UP001153642"/>
    </source>
</evidence>
<sequence>MNNLKENDIIEFVRLKIVERTDIDIDDITEESSLEEIGLGSLDVVLISGEIEDEFKVEVDPMMMFESKTLKEVASRVIASK</sequence>